<reference evidence="3" key="1">
    <citation type="submission" date="2019-02" db="EMBL/GenBank/DDBJ databases">
        <title>FDA dAtabase for Regulatory Grade micrObial Sequences (FDA-ARGOS): Supporting development and validation of Infectious Disease Dx tests.</title>
        <authorList>
            <person name="Duncan R."/>
            <person name="Fisher C."/>
            <person name="Tallon L."/>
            <person name="Sadzewicz L."/>
            <person name="Sengamalay N."/>
            <person name="Ott S."/>
            <person name="Godinez A."/>
            <person name="Nagaraj S."/>
            <person name="Vavikolanu K."/>
            <person name="Vyas G."/>
            <person name="Nadendla S."/>
            <person name="Aluvathingal J."/>
            <person name="Sichtig H."/>
        </authorList>
    </citation>
    <scope>NUCLEOTIDE SEQUENCE [LARGE SCALE GENOMIC DNA]</scope>
    <source>
        <strain evidence="3">FDAARGOS_360</strain>
    </source>
</reference>
<dbReference type="AlphaFoldDB" id="A0A504XS18"/>
<protein>
    <submittedName>
        <fullName evidence="2">Uncharacterized protein</fullName>
    </submittedName>
</protein>
<accession>A0A504XS18</accession>
<evidence type="ECO:0000313" key="3">
    <source>
        <dbReference type="Proteomes" id="UP000318821"/>
    </source>
</evidence>
<comment type="caution">
    <text evidence="2">The sequence shown here is derived from an EMBL/GenBank/DDBJ whole genome shotgun (WGS) entry which is preliminary data.</text>
</comment>
<gene>
    <name evidence="2" type="ORF">CGC20_1665</name>
</gene>
<sequence>MPDQHAARRRENDLRRKAPLVRHSLAQRRLPQPRWRRTDMSSKAPSCKPSAKGVEDSCGSAARGGHPGRSSAPVQLVDVAILSPHRIHRALRAMDSHVRKRHARNAYGVSAQRTPARATATGDGRDAKIRGCDGTTCKSTLRATAYSSVRFTTRSPPAARREDAAHHKHARNTAHGALALGQGTAKPHAPHPLAVQHANRPVLPPLERMSAMTSTARGSRTQQHPAYQRYSSFALRCGFLGGSRATMRTGAAERTPSPASVSSVQVALPITLATAPFTYTPDRPRCSPSCRPGASLPGAPSPTPRRQGARAEGVALEDARRARRAQANQQAFQAVPRLFPRRWRVGWAGGATS</sequence>
<feature type="region of interest" description="Disordered" evidence="1">
    <location>
        <begin position="1"/>
        <end position="71"/>
    </location>
</feature>
<dbReference type="Proteomes" id="UP000318821">
    <property type="component" value="Unassembled WGS sequence"/>
</dbReference>
<name>A0A504XS18_LEIDO</name>
<proteinExistence type="predicted"/>
<feature type="compositionally biased region" description="Low complexity" evidence="1">
    <location>
        <begin position="41"/>
        <end position="52"/>
    </location>
</feature>
<feature type="compositionally biased region" description="Basic and acidic residues" evidence="1">
    <location>
        <begin position="1"/>
        <end position="16"/>
    </location>
</feature>
<feature type="region of interest" description="Disordered" evidence="1">
    <location>
        <begin position="282"/>
        <end position="322"/>
    </location>
</feature>
<dbReference type="EMBL" id="RHLD01000026">
    <property type="protein sequence ID" value="TPP50359.1"/>
    <property type="molecule type" value="Genomic_DNA"/>
</dbReference>
<evidence type="ECO:0000313" key="2">
    <source>
        <dbReference type="EMBL" id="TPP50359.1"/>
    </source>
</evidence>
<organism evidence="2 3">
    <name type="scientific">Leishmania donovani</name>
    <dbReference type="NCBI Taxonomy" id="5661"/>
    <lineage>
        <taxon>Eukaryota</taxon>
        <taxon>Discoba</taxon>
        <taxon>Euglenozoa</taxon>
        <taxon>Kinetoplastea</taxon>
        <taxon>Metakinetoplastina</taxon>
        <taxon>Trypanosomatida</taxon>
        <taxon>Trypanosomatidae</taxon>
        <taxon>Leishmaniinae</taxon>
        <taxon>Leishmania</taxon>
    </lineage>
</organism>
<evidence type="ECO:0000256" key="1">
    <source>
        <dbReference type="SAM" id="MobiDB-lite"/>
    </source>
</evidence>